<comment type="caution">
    <text evidence="1">The sequence shown here is derived from an EMBL/GenBank/DDBJ whole genome shotgun (WGS) entry which is preliminary data.</text>
</comment>
<proteinExistence type="predicted"/>
<evidence type="ECO:0008006" key="3">
    <source>
        <dbReference type="Google" id="ProtNLM"/>
    </source>
</evidence>
<dbReference type="Proteomes" id="UP001303046">
    <property type="component" value="Unassembled WGS sequence"/>
</dbReference>
<dbReference type="InterPro" id="IPR027417">
    <property type="entry name" value="P-loop_NTPase"/>
</dbReference>
<name>A0ABR1END3_NECAM</name>
<gene>
    <name evidence="1" type="primary">Necator_chrX.g24648</name>
    <name evidence="1" type="ORF">RB195_024483</name>
</gene>
<protein>
    <recommendedName>
        <fullName evidence="3">DNA2/NAM7 helicase helicase domain-containing protein</fullName>
    </recommendedName>
</protein>
<keyword evidence="2" id="KW-1185">Reference proteome</keyword>
<dbReference type="EMBL" id="JAVFWL010000006">
    <property type="protein sequence ID" value="KAK6764177.1"/>
    <property type="molecule type" value="Genomic_DNA"/>
</dbReference>
<evidence type="ECO:0000313" key="1">
    <source>
        <dbReference type="EMBL" id="KAK6764177.1"/>
    </source>
</evidence>
<reference evidence="1 2" key="1">
    <citation type="submission" date="2023-08" db="EMBL/GenBank/DDBJ databases">
        <title>A Necator americanus chromosomal reference genome.</title>
        <authorList>
            <person name="Ilik V."/>
            <person name="Petrzelkova K.J."/>
            <person name="Pardy F."/>
            <person name="Fuh T."/>
            <person name="Niatou-Singa F.S."/>
            <person name="Gouil Q."/>
            <person name="Baker L."/>
            <person name="Ritchie M.E."/>
            <person name="Jex A.R."/>
            <person name="Gazzola D."/>
            <person name="Li H."/>
            <person name="Toshio Fujiwara R."/>
            <person name="Zhan B."/>
            <person name="Aroian R.V."/>
            <person name="Pafco B."/>
            <person name="Schwarz E.M."/>
        </authorList>
    </citation>
    <scope>NUCLEOTIDE SEQUENCE [LARGE SCALE GENOMIC DNA]</scope>
    <source>
        <strain evidence="1 2">Aroian</strain>
        <tissue evidence="1">Whole animal</tissue>
    </source>
</reference>
<accession>A0ABR1END3</accession>
<sequence length="195" mass="21550">MLSLSAYRDLNVLTLVADSAAQENLTPTPVDLNKILMPLGETYADVLCDAERSVLISDEASQIPEPALAAFVNLLPRVQQVYIGDIHQLEPHAKCHHCWAGNLLWNTRSTTQAVVAFELSERIFTAFAGFMALRGFPQLGSIREKINGSLFTVPSQSKGDTAIAVAAQDLGPWNDEKHRIRRVRIDRGDTQRLKA</sequence>
<organism evidence="1 2">
    <name type="scientific">Necator americanus</name>
    <name type="common">Human hookworm</name>
    <dbReference type="NCBI Taxonomy" id="51031"/>
    <lineage>
        <taxon>Eukaryota</taxon>
        <taxon>Metazoa</taxon>
        <taxon>Ecdysozoa</taxon>
        <taxon>Nematoda</taxon>
        <taxon>Chromadorea</taxon>
        <taxon>Rhabditida</taxon>
        <taxon>Rhabditina</taxon>
        <taxon>Rhabditomorpha</taxon>
        <taxon>Strongyloidea</taxon>
        <taxon>Ancylostomatidae</taxon>
        <taxon>Bunostominae</taxon>
        <taxon>Necator</taxon>
    </lineage>
</organism>
<evidence type="ECO:0000313" key="2">
    <source>
        <dbReference type="Proteomes" id="UP001303046"/>
    </source>
</evidence>
<dbReference type="Gene3D" id="3.40.50.300">
    <property type="entry name" value="P-loop containing nucleotide triphosphate hydrolases"/>
    <property type="match status" value="1"/>
</dbReference>